<keyword evidence="2" id="KW-0732">Signal</keyword>
<protein>
    <submittedName>
        <fullName evidence="4">DUF2807 domain-containing protein</fullName>
    </submittedName>
</protein>
<feature type="signal peptide" evidence="2">
    <location>
        <begin position="1"/>
        <end position="25"/>
    </location>
</feature>
<evidence type="ECO:0000259" key="3">
    <source>
        <dbReference type="Pfam" id="PF10988"/>
    </source>
</evidence>
<feature type="chain" id="PRO_5022796419" evidence="2">
    <location>
        <begin position="26"/>
        <end position="224"/>
    </location>
</feature>
<reference evidence="4 5" key="1">
    <citation type="submission" date="2019-06" db="EMBL/GenBank/DDBJ databases">
        <authorList>
            <person name="Srinivasan S."/>
        </authorList>
    </citation>
    <scope>NUCLEOTIDE SEQUENCE [LARGE SCALE GENOMIC DNA]</scope>
    <source>
        <strain evidence="4 5">17J68-5</strain>
    </source>
</reference>
<evidence type="ECO:0000256" key="2">
    <source>
        <dbReference type="SAM" id="SignalP"/>
    </source>
</evidence>
<feature type="domain" description="Putative auto-transporter adhesin head GIN" evidence="3">
    <location>
        <begin position="36"/>
        <end position="217"/>
    </location>
</feature>
<dbReference type="Pfam" id="PF10988">
    <property type="entry name" value="DUF2807"/>
    <property type="match status" value="1"/>
</dbReference>
<dbReference type="KEGG" id="hyj:FHG12_10310"/>
<dbReference type="Gene3D" id="2.160.20.120">
    <property type="match status" value="1"/>
</dbReference>
<dbReference type="RefSeq" id="WP_139515653.1">
    <property type="nucleotide sequence ID" value="NZ_CP040896.1"/>
</dbReference>
<dbReference type="Proteomes" id="UP000305398">
    <property type="component" value="Chromosome"/>
</dbReference>
<gene>
    <name evidence="4" type="ORF">FHG12_10310</name>
</gene>
<keyword evidence="5" id="KW-1185">Reference proteome</keyword>
<name>A0A5B8A019_9BACT</name>
<dbReference type="OrthoDB" id="880784at2"/>
<feature type="region of interest" description="Disordered" evidence="1">
    <location>
        <begin position="205"/>
        <end position="224"/>
    </location>
</feature>
<evidence type="ECO:0000313" key="5">
    <source>
        <dbReference type="Proteomes" id="UP000305398"/>
    </source>
</evidence>
<sequence length="224" mass="23709">MKLPIVLKITAVASLLALFGPTAYAQKQETRSVGSFDQIKASGAINVLLKQGSETTVKAEASPEVLAHLKTEVQDGVLKIYRDYDKLINWSDKGQKVTVYITCPRLRGVEVGGASDLKSESTFEAETFAIRASGASDVTMALQAKSLSVRASGASDVTLSGKTERQDVAISGSSDYRASNLQSKRASVQASGSSDAYLATDELVSSHTSGSSDIHNKSKSGVMR</sequence>
<evidence type="ECO:0000313" key="4">
    <source>
        <dbReference type="EMBL" id="QDA60477.1"/>
    </source>
</evidence>
<accession>A0A5B8A019</accession>
<evidence type="ECO:0000256" key="1">
    <source>
        <dbReference type="SAM" id="MobiDB-lite"/>
    </source>
</evidence>
<dbReference type="InterPro" id="IPR021255">
    <property type="entry name" value="DUF2807"/>
</dbReference>
<dbReference type="AlphaFoldDB" id="A0A5B8A019"/>
<proteinExistence type="predicted"/>
<organism evidence="4 5">
    <name type="scientific">Hymenobacter jejuensis</name>
    <dbReference type="NCBI Taxonomy" id="2502781"/>
    <lineage>
        <taxon>Bacteria</taxon>
        <taxon>Pseudomonadati</taxon>
        <taxon>Bacteroidota</taxon>
        <taxon>Cytophagia</taxon>
        <taxon>Cytophagales</taxon>
        <taxon>Hymenobacteraceae</taxon>
        <taxon>Hymenobacter</taxon>
    </lineage>
</organism>
<dbReference type="EMBL" id="CP040896">
    <property type="protein sequence ID" value="QDA60477.1"/>
    <property type="molecule type" value="Genomic_DNA"/>
</dbReference>